<evidence type="ECO:0000256" key="1">
    <source>
        <dbReference type="SAM" id="MobiDB-lite"/>
    </source>
</evidence>
<sequence>MSPKTASTSTSKNASSDNATLHSESSSAEAGQCLRAGKKKACKRAQACRKTKTLSTAEISDESTADVKCPAPEKTRRSRQRQSEASDEDGGEITDSTNSAVLTTTDTGTSDADTTEERDTEAETTDKSNGSGWTFSEDAQLRGMKTDDRGPTWVEIARVLHRRKGECQKRWNKIKGRKRGTRAPSKKQTHIRTEHAKAKDNAEDTAQESKAADCRISSKCHGDLARENLTYRHDAIRSSDAEYLQNHIRPSLYPRLIAPAADEYLSQEDCDILATSHSKYKHSKWLEMQANFYNCTGRMVPLSIIRDKCERAEAEAGAAAKNNRARARVTQWVSSVCDEGSEELGA</sequence>
<dbReference type="EMBL" id="MU251243">
    <property type="protein sequence ID" value="KAG9258310.1"/>
    <property type="molecule type" value="Genomic_DNA"/>
</dbReference>
<comment type="caution">
    <text evidence="3">The sequence shown here is derived from an EMBL/GenBank/DDBJ whole genome shotgun (WGS) entry which is preliminary data.</text>
</comment>
<evidence type="ECO:0000313" key="3">
    <source>
        <dbReference type="EMBL" id="KAG9258310.1"/>
    </source>
</evidence>
<dbReference type="Proteomes" id="UP000887229">
    <property type="component" value="Unassembled WGS sequence"/>
</dbReference>
<keyword evidence="4" id="KW-1185">Reference proteome</keyword>
<feature type="compositionally biased region" description="Basic and acidic residues" evidence="1">
    <location>
        <begin position="191"/>
        <end position="202"/>
    </location>
</feature>
<dbReference type="InterPro" id="IPR001005">
    <property type="entry name" value="SANT/Myb"/>
</dbReference>
<dbReference type="AlphaFoldDB" id="A0A9P7ZU51"/>
<evidence type="ECO:0000259" key="2">
    <source>
        <dbReference type="PROSITE" id="PS50090"/>
    </source>
</evidence>
<evidence type="ECO:0000313" key="4">
    <source>
        <dbReference type="Proteomes" id="UP000887229"/>
    </source>
</evidence>
<feature type="compositionally biased region" description="Low complexity" evidence="1">
    <location>
        <begin position="1"/>
        <end position="20"/>
    </location>
</feature>
<dbReference type="OrthoDB" id="5154006at2759"/>
<proteinExistence type="predicted"/>
<dbReference type="GeneID" id="70296987"/>
<feature type="compositionally biased region" description="Low complexity" evidence="1">
    <location>
        <begin position="103"/>
        <end position="112"/>
    </location>
</feature>
<feature type="compositionally biased region" description="Basic residues" evidence="1">
    <location>
        <begin position="36"/>
        <end position="52"/>
    </location>
</feature>
<feature type="region of interest" description="Disordered" evidence="1">
    <location>
        <begin position="175"/>
        <end position="211"/>
    </location>
</feature>
<feature type="domain" description="Myb-like" evidence="2">
    <location>
        <begin position="125"/>
        <end position="175"/>
    </location>
</feature>
<feature type="compositionally biased region" description="Acidic residues" evidence="1">
    <location>
        <begin position="113"/>
        <end position="123"/>
    </location>
</feature>
<accession>A0A9P7ZU51</accession>
<dbReference type="PROSITE" id="PS50090">
    <property type="entry name" value="MYB_LIKE"/>
    <property type="match status" value="1"/>
</dbReference>
<feature type="compositionally biased region" description="Basic residues" evidence="1">
    <location>
        <begin position="175"/>
        <end position="190"/>
    </location>
</feature>
<organism evidence="3 4">
    <name type="scientific">Emericellopsis atlantica</name>
    <dbReference type="NCBI Taxonomy" id="2614577"/>
    <lineage>
        <taxon>Eukaryota</taxon>
        <taxon>Fungi</taxon>
        <taxon>Dikarya</taxon>
        <taxon>Ascomycota</taxon>
        <taxon>Pezizomycotina</taxon>
        <taxon>Sordariomycetes</taxon>
        <taxon>Hypocreomycetidae</taxon>
        <taxon>Hypocreales</taxon>
        <taxon>Bionectriaceae</taxon>
        <taxon>Emericellopsis</taxon>
    </lineage>
</organism>
<feature type="region of interest" description="Disordered" evidence="1">
    <location>
        <begin position="1"/>
        <end position="147"/>
    </location>
</feature>
<name>A0A9P7ZU51_9HYPO</name>
<protein>
    <recommendedName>
        <fullName evidence="2">Myb-like domain-containing protein</fullName>
    </recommendedName>
</protein>
<reference evidence="3" key="1">
    <citation type="journal article" date="2021" name="IMA Fungus">
        <title>Genomic characterization of three marine fungi, including Emericellopsis atlantica sp. nov. with signatures of a generalist lifestyle and marine biomass degradation.</title>
        <authorList>
            <person name="Hagestad O.C."/>
            <person name="Hou L."/>
            <person name="Andersen J.H."/>
            <person name="Hansen E.H."/>
            <person name="Altermark B."/>
            <person name="Li C."/>
            <person name="Kuhnert E."/>
            <person name="Cox R.J."/>
            <person name="Crous P.W."/>
            <person name="Spatafora J.W."/>
            <person name="Lail K."/>
            <person name="Amirebrahimi M."/>
            <person name="Lipzen A."/>
            <person name="Pangilinan J."/>
            <person name="Andreopoulos W."/>
            <person name="Hayes R.D."/>
            <person name="Ng V."/>
            <person name="Grigoriev I.V."/>
            <person name="Jackson S.A."/>
            <person name="Sutton T.D.S."/>
            <person name="Dobson A.D.W."/>
            <person name="Rama T."/>
        </authorList>
    </citation>
    <scope>NUCLEOTIDE SEQUENCE</scope>
    <source>
        <strain evidence="3">TS7</strain>
    </source>
</reference>
<dbReference type="RefSeq" id="XP_046122234.1">
    <property type="nucleotide sequence ID" value="XM_046266084.1"/>
</dbReference>
<gene>
    <name evidence="3" type="ORF">F5Z01DRAFT_689620</name>
</gene>